<keyword evidence="12" id="KW-0732">Signal</keyword>
<dbReference type="EC" id="3.5.1.41" evidence="9"/>
<dbReference type="Gene3D" id="3.20.20.370">
    <property type="entry name" value="Glycoside hydrolase/deacetylase"/>
    <property type="match status" value="1"/>
</dbReference>
<proteinExistence type="predicted"/>
<dbReference type="PANTHER" id="PTHR10587">
    <property type="entry name" value="GLYCOSYL TRANSFERASE-RELATED"/>
    <property type="match status" value="1"/>
</dbReference>
<dbReference type="Proteomes" id="UP000054845">
    <property type="component" value="Unassembled WGS sequence"/>
</dbReference>
<feature type="region of interest" description="Disordered" evidence="11">
    <location>
        <begin position="436"/>
        <end position="462"/>
    </location>
</feature>
<comment type="subcellular location">
    <subcellularLocation>
        <location evidence="2">Cell membrane</location>
        <topology evidence="2">Lipid-anchor</topology>
        <topology evidence="2">GPI-anchor</topology>
    </subcellularLocation>
</comment>
<reference evidence="14 15" key="1">
    <citation type="submission" date="2014-09" db="EMBL/GenBank/DDBJ databases">
        <authorList>
            <person name="Magalhaes I.L.F."/>
            <person name="Oliveira U."/>
            <person name="Santos F.R."/>
            <person name="Vidigal T.H.D.A."/>
            <person name="Brescovit A.D."/>
            <person name="Santos A.J."/>
        </authorList>
    </citation>
    <scope>NUCLEOTIDE SEQUENCE [LARGE SCALE GENOMIC DNA]</scope>
</reference>
<evidence type="ECO:0000256" key="5">
    <source>
        <dbReference type="ARBA" id="ARBA00023277"/>
    </source>
</evidence>
<evidence type="ECO:0000313" key="14">
    <source>
        <dbReference type="EMBL" id="CEH16111.1"/>
    </source>
</evidence>
<keyword evidence="15" id="KW-1185">Reference proteome</keyword>
<organism evidence="14 15">
    <name type="scientific">Ceraceosorus bombacis</name>
    <dbReference type="NCBI Taxonomy" id="401625"/>
    <lineage>
        <taxon>Eukaryota</taxon>
        <taxon>Fungi</taxon>
        <taxon>Dikarya</taxon>
        <taxon>Basidiomycota</taxon>
        <taxon>Ustilaginomycotina</taxon>
        <taxon>Exobasidiomycetes</taxon>
        <taxon>Ceraceosorales</taxon>
        <taxon>Ceraceosoraceae</taxon>
        <taxon>Ceraceosorus</taxon>
    </lineage>
</organism>
<dbReference type="SUPFAM" id="SSF88713">
    <property type="entry name" value="Glycoside hydrolase/deacetylase"/>
    <property type="match status" value="1"/>
</dbReference>
<comment type="catalytic activity">
    <reaction evidence="10">
        <text>[(1-&gt;4)-N-acetyl-beta-D-glucosaminyl](n) + n H2O = chitosan + n acetate</text>
        <dbReference type="Rhea" id="RHEA:10464"/>
        <dbReference type="Rhea" id="RHEA-COMP:9593"/>
        <dbReference type="Rhea" id="RHEA-COMP:9597"/>
        <dbReference type="ChEBI" id="CHEBI:15377"/>
        <dbReference type="ChEBI" id="CHEBI:17029"/>
        <dbReference type="ChEBI" id="CHEBI:30089"/>
        <dbReference type="ChEBI" id="CHEBI:57704"/>
        <dbReference type="EC" id="3.5.1.41"/>
    </reaction>
    <physiologicalReaction direction="left-to-right" evidence="10">
        <dbReference type="Rhea" id="RHEA:10465"/>
    </physiologicalReaction>
</comment>
<dbReference type="InterPro" id="IPR002509">
    <property type="entry name" value="NODB_dom"/>
</dbReference>
<feature type="signal peptide" evidence="12">
    <location>
        <begin position="1"/>
        <end position="22"/>
    </location>
</feature>
<keyword evidence="7" id="KW-0449">Lipoprotein</keyword>
<dbReference type="PANTHER" id="PTHR10587:SF135">
    <property type="entry name" value="CHITIN DEACETYLASE 3"/>
    <property type="match status" value="1"/>
</dbReference>
<evidence type="ECO:0000256" key="11">
    <source>
        <dbReference type="SAM" id="MobiDB-lite"/>
    </source>
</evidence>
<dbReference type="OrthoDB" id="407355at2759"/>
<keyword evidence="6" id="KW-0170">Cobalt</keyword>
<keyword evidence="8" id="KW-0624">Polysaccharide degradation</keyword>
<dbReference type="AlphaFoldDB" id="A0A0P1BJ52"/>
<dbReference type="GO" id="GO:0005886">
    <property type="term" value="C:plasma membrane"/>
    <property type="evidence" value="ECO:0007669"/>
    <property type="project" value="UniProtKB-SubCell"/>
</dbReference>
<dbReference type="GO" id="GO:0006032">
    <property type="term" value="P:chitin catabolic process"/>
    <property type="evidence" value="ECO:0007669"/>
    <property type="project" value="UniProtKB-KW"/>
</dbReference>
<name>A0A0P1BJ52_9BASI</name>
<evidence type="ECO:0000256" key="10">
    <source>
        <dbReference type="ARBA" id="ARBA00048494"/>
    </source>
</evidence>
<accession>A0A0P1BJ52</accession>
<dbReference type="EMBL" id="CCYA01000278">
    <property type="protein sequence ID" value="CEH16111.1"/>
    <property type="molecule type" value="Genomic_DNA"/>
</dbReference>
<keyword evidence="4" id="KW-0146">Chitin degradation</keyword>
<dbReference type="GO" id="GO:0009272">
    <property type="term" value="P:fungal-type cell wall biogenesis"/>
    <property type="evidence" value="ECO:0007669"/>
    <property type="project" value="UniProtKB-ARBA"/>
</dbReference>
<evidence type="ECO:0000256" key="7">
    <source>
        <dbReference type="ARBA" id="ARBA00023288"/>
    </source>
</evidence>
<dbReference type="InterPro" id="IPR011330">
    <property type="entry name" value="Glyco_hydro/deAcase_b/a-brl"/>
</dbReference>
<evidence type="ECO:0000256" key="8">
    <source>
        <dbReference type="ARBA" id="ARBA00023326"/>
    </source>
</evidence>
<dbReference type="InterPro" id="IPR050248">
    <property type="entry name" value="Polysacc_deacetylase_ArnD"/>
</dbReference>
<keyword evidence="3" id="KW-0336">GPI-anchor</keyword>
<dbReference type="GO" id="GO:0004099">
    <property type="term" value="F:chitin deacetylase activity"/>
    <property type="evidence" value="ECO:0007669"/>
    <property type="project" value="UniProtKB-EC"/>
</dbReference>
<keyword evidence="5" id="KW-0119">Carbohydrate metabolism</keyword>
<keyword evidence="3" id="KW-0325">Glycoprotein</keyword>
<evidence type="ECO:0000256" key="3">
    <source>
        <dbReference type="ARBA" id="ARBA00022622"/>
    </source>
</evidence>
<evidence type="ECO:0000313" key="15">
    <source>
        <dbReference type="Proteomes" id="UP000054845"/>
    </source>
</evidence>
<evidence type="ECO:0000256" key="9">
    <source>
        <dbReference type="ARBA" id="ARBA00024056"/>
    </source>
</evidence>
<dbReference type="GO" id="GO:0098552">
    <property type="term" value="C:side of membrane"/>
    <property type="evidence" value="ECO:0007669"/>
    <property type="project" value="UniProtKB-KW"/>
</dbReference>
<feature type="chain" id="PRO_5006059540" description="chitin deacetylase" evidence="12">
    <location>
        <begin position="23"/>
        <end position="485"/>
    </location>
</feature>
<keyword evidence="3" id="KW-0472">Membrane</keyword>
<dbReference type="GO" id="GO:0000272">
    <property type="term" value="P:polysaccharide catabolic process"/>
    <property type="evidence" value="ECO:0007669"/>
    <property type="project" value="UniProtKB-KW"/>
</dbReference>
<feature type="domain" description="NodB homology" evidence="13">
    <location>
        <begin position="176"/>
        <end position="376"/>
    </location>
</feature>
<protein>
    <recommendedName>
        <fullName evidence="9">chitin deacetylase</fullName>
        <ecNumber evidence="9">3.5.1.41</ecNumber>
    </recommendedName>
</protein>
<evidence type="ECO:0000256" key="6">
    <source>
        <dbReference type="ARBA" id="ARBA00023285"/>
    </source>
</evidence>
<comment type="cofactor">
    <cofactor evidence="1">
        <name>Co(2+)</name>
        <dbReference type="ChEBI" id="CHEBI:48828"/>
    </cofactor>
</comment>
<dbReference type="PROSITE" id="PS51677">
    <property type="entry name" value="NODB"/>
    <property type="match status" value="1"/>
</dbReference>
<evidence type="ECO:0000256" key="1">
    <source>
        <dbReference type="ARBA" id="ARBA00001941"/>
    </source>
</evidence>
<evidence type="ECO:0000256" key="4">
    <source>
        <dbReference type="ARBA" id="ARBA00023024"/>
    </source>
</evidence>
<evidence type="ECO:0000256" key="2">
    <source>
        <dbReference type="ARBA" id="ARBA00004609"/>
    </source>
</evidence>
<dbReference type="STRING" id="401625.A0A0P1BJ52"/>
<evidence type="ECO:0000259" key="13">
    <source>
        <dbReference type="PROSITE" id="PS51677"/>
    </source>
</evidence>
<sequence>MKFSSSAFIAASLAVATTSTVASLAEPASHLFGRDGAQPGIHKDMLARMVQARSGSHDLTHKHDKRGGCILGTDHLRPRDVDEATLKKRQATLPAVSGNGQKYPTPGEVPPPSSLPQAWVDAYNKAKKAGQIPDIPASKETPDGLIAYPKGTDMKAVCSWTLSKCNDGDIWQAPQGTLAFGFDDGPTPNGTPPLIDLIKKENIATTHFLIGSAIAWAPDVMSQLAAVDSAHLGIHTWSHTLQSTKSDLEILGDLGWTQQIIYDLTGKVPAYFRPPEGDADARVRAIARVLGMQTVLWTKDADDWCLRQGHGTATSIQSCVQSAPDLETVTKEQVSWVSGSKNDGVITLEHETTDQAIKAAGSLVNAAQKNKQYKIVGAIPDLWGLPWYSNQFAQGDKPTKPKDILPTHSFVNVTDGGAGSAQYDLGDWKSATSTGTAKAGATSSASKGNSNSATTSGSSSGASATATASFTVLLGAAALAASLAL</sequence>
<evidence type="ECO:0000256" key="12">
    <source>
        <dbReference type="SAM" id="SignalP"/>
    </source>
</evidence>
<dbReference type="Pfam" id="PF01522">
    <property type="entry name" value="Polysacc_deac_1"/>
    <property type="match status" value="1"/>
</dbReference>